<evidence type="ECO:0000313" key="3">
    <source>
        <dbReference type="EMBL" id="GAA0749979.1"/>
    </source>
</evidence>
<evidence type="ECO:0000259" key="2">
    <source>
        <dbReference type="Pfam" id="PF05170"/>
    </source>
</evidence>
<feature type="compositionally biased region" description="Low complexity" evidence="1">
    <location>
        <begin position="829"/>
        <end position="855"/>
    </location>
</feature>
<dbReference type="InterPro" id="IPR052894">
    <property type="entry name" value="AsmA-related"/>
</dbReference>
<name>A0ABP3V750_9FLAO</name>
<comment type="caution">
    <text evidence="3">The sequence shown here is derived from an EMBL/GenBank/DDBJ whole genome shotgun (WGS) entry which is preliminary data.</text>
</comment>
<keyword evidence="4" id="KW-1185">Reference proteome</keyword>
<reference evidence="4" key="1">
    <citation type="journal article" date="2019" name="Int. J. Syst. Evol. Microbiol.">
        <title>The Global Catalogue of Microorganisms (GCM) 10K type strain sequencing project: providing services to taxonomists for standard genome sequencing and annotation.</title>
        <authorList>
            <consortium name="The Broad Institute Genomics Platform"/>
            <consortium name="The Broad Institute Genome Sequencing Center for Infectious Disease"/>
            <person name="Wu L."/>
            <person name="Ma J."/>
        </authorList>
    </citation>
    <scope>NUCLEOTIDE SEQUENCE [LARGE SCALE GENOMIC DNA]</scope>
    <source>
        <strain evidence="4">JCM 15976</strain>
    </source>
</reference>
<feature type="domain" description="AsmA" evidence="2">
    <location>
        <begin position="1"/>
        <end position="652"/>
    </location>
</feature>
<dbReference type="RefSeq" id="WP_343799634.1">
    <property type="nucleotide sequence ID" value="NZ_BAAAGF010000005.1"/>
</dbReference>
<dbReference type="PANTHER" id="PTHR30441:SF8">
    <property type="entry name" value="DUF748 DOMAIN-CONTAINING PROTEIN"/>
    <property type="match status" value="1"/>
</dbReference>
<protein>
    <submittedName>
        <fullName evidence="3">AsmA-like C-terminal region-containing protein</fullName>
    </submittedName>
</protein>
<proteinExistence type="predicted"/>
<evidence type="ECO:0000256" key="1">
    <source>
        <dbReference type="SAM" id="MobiDB-lite"/>
    </source>
</evidence>
<dbReference type="EMBL" id="BAAAGF010000005">
    <property type="protein sequence ID" value="GAA0749979.1"/>
    <property type="molecule type" value="Genomic_DNA"/>
</dbReference>
<accession>A0ABP3V750</accession>
<evidence type="ECO:0000313" key="4">
    <source>
        <dbReference type="Proteomes" id="UP001500736"/>
    </source>
</evidence>
<gene>
    <name evidence="3" type="ORF">GCM10009431_30160</name>
</gene>
<dbReference type="PANTHER" id="PTHR30441">
    <property type="entry name" value="DUF748 DOMAIN-CONTAINING PROTEIN"/>
    <property type="match status" value="1"/>
</dbReference>
<dbReference type="Pfam" id="PF05170">
    <property type="entry name" value="AsmA"/>
    <property type="match status" value="1"/>
</dbReference>
<feature type="region of interest" description="Disordered" evidence="1">
    <location>
        <begin position="829"/>
        <end position="862"/>
    </location>
</feature>
<dbReference type="InterPro" id="IPR007844">
    <property type="entry name" value="AsmA"/>
</dbReference>
<sequence length="882" mass="96658">MKKALKILGIVILIVFLLLLAIPFAFQSQIKDMVKNFINQNLNAHVEFSDVSLSLIRSFPQAHVNVDDLVITNFEPFKDETFATAKNISFTMSVKELFKKADEDPIVVNSITVDEALLTLKTDKFGNTNYDLAKKDDATNNTDSSTESSSFSFDIEDYSINSSALTYLDEGANTEIYVTELNHSGKGTFSAETSELDTKTEANVSLSMDSTKYLNNNHIKLDALIGLDLNNQKYTFKDNKGYINQLPLEFKGYVQMVDEGQEIDITFENPQSSFKDFLAVIPETYSKNIDDVETSGDFKVSGVIKGLVSETTIPTLDISILSNNASFKYPDLPKRVENITIDTAIKNTTGNVDDTFVAINTLNFKIDQDVFKSSATIKNITKNMLVNANLDGTLNLNNITKAYPIELENELSGILKGNLNTAFDMEAIEKNQYERIKNNGSVTVSDFIFSSEDIVNPIHISKADVTFNPGTVSLNNFNAKTGESDLNATGTIKNLIGFLLSDKKLQGNFNVNSNYFAVSDFMVASSETEDTNKTTPASESLKIPDFLDCTINANAKTVVYDNLNLKDVKGALVIKDQEAKLQNLTSSIFDGILAVTGNVSTKADIPTFNLSLGADSFDISKSFKDLHLLQSLAPIAKALQGKLNTTINLAGSLDNEFSPKLSSISGDAFAELLTTKIDPKEGELLSKLEGALNFVDFSKLNLNDIKAQLKFENGNVTVKPFKLSYQDIGIEVSGSHSFEKTMSYNAVFNVPAKYLGSDVNRLIGKINDNDVNKITIPVTANITGSYTSPKVSTDLTSGVSNLTKQLIEIEKQKLLNSGKDKVNDLLGNLLGGDKNTTNETTKDSTATKTDTTTTKDPVKEGVKSLLNGLIKNRKKTDSTKQQ</sequence>
<dbReference type="Proteomes" id="UP001500736">
    <property type="component" value="Unassembled WGS sequence"/>
</dbReference>
<organism evidence="3 4">
    <name type="scientific">Gaetbulibacter jejuensis</name>
    <dbReference type="NCBI Taxonomy" id="584607"/>
    <lineage>
        <taxon>Bacteria</taxon>
        <taxon>Pseudomonadati</taxon>
        <taxon>Bacteroidota</taxon>
        <taxon>Flavobacteriia</taxon>
        <taxon>Flavobacteriales</taxon>
        <taxon>Flavobacteriaceae</taxon>
        <taxon>Gaetbulibacter</taxon>
    </lineage>
</organism>